<evidence type="ECO:0000256" key="1">
    <source>
        <dbReference type="ARBA" id="ARBA00004141"/>
    </source>
</evidence>
<dbReference type="GO" id="GO:0140359">
    <property type="term" value="F:ABC-type transporter activity"/>
    <property type="evidence" value="ECO:0007669"/>
    <property type="project" value="InterPro"/>
</dbReference>
<evidence type="ECO:0000256" key="2">
    <source>
        <dbReference type="ARBA" id="ARBA00009726"/>
    </source>
</evidence>
<accession>A0A0N1H3I0</accession>
<dbReference type="InterPro" id="IPR027417">
    <property type="entry name" value="P-loop_NTPase"/>
</dbReference>
<evidence type="ECO:0000259" key="11">
    <source>
        <dbReference type="PROSITE" id="PS50929"/>
    </source>
</evidence>
<dbReference type="EMBL" id="LFJN01000014">
    <property type="protein sequence ID" value="KPI39577.1"/>
    <property type="molecule type" value="Genomic_DNA"/>
</dbReference>
<evidence type="ECO:0000313" key="12">
    <source>
        <dbReference type="EMBL" id="KPI39577.1"/>
    </source>
</evidence>
<evidence type="ECO:0000256" key="8">
    <source>
        <dbReference type="ARBA" id="ARBA00023136"/>
    </source>
</evidence>
<dbReference type="AlphaFoldDB" id="A0A0N1H3I0"/>
<dbReference type="GeneID" id="28735372"/>
<dbReference type="OrthoDB" id="6500128at2759"/>
<evidence type="ECO:0000313" key="13">
    <source>
        <dbReference type="Proteomes" id="UP000038010"/>
    </source>
</evidence>
<keyword evidence="8 10" id="KW-0472">Membrane</keyword>
<feature type="domain" description="ABC transmembrane type-1" evidence="11">
    <location>
        <begin position="314"/>
        <end position="598"/>
    </location>
</feature>
<comment type="similarity">
    <text evidence="2">Belongs to the ABC transporter superfamily. ABCC family. Conjugate transporter (TC 3.A.1.208) subfamily.</text>
</comment>
<keyword evidence="4 10" id="KW-0812">Transmembrane</keyword>
<dbReference type="Gene3D" id="3.40.50.300">
    <property type="entry name" value="P-loop containing nucleotide triphosphate hydrolases"/>
    <property type="match status" value="1"/>
</dbReference>
<dbReference type="GO" id="GO:0016020">
    <property type="term" value="C:membrane"/>
    <property type="evidence" value="ECO:0007669"/>
    <property type="project" value="UniProtKB-SubCell"/>
</dbReference>
<dbReference type="Proteomes" id="UP000038010">
    <property type="component" value="Unassembled WGS sequence"/>
</dbReference>
<dbReference type="GO" id="GO:0016887">
    <property type="term" value="F:ATP hydrolysis activity"/>
    <property type="evidence" value="ECO:0007669"/>
    <property type="project" value="InterPro"/>
</dbReference>
<feature type="transmembrane region" description="Helical" evidence="10">
    <location>
        <begin position="455"/>
        <end position="475"/>
    </location>
</feature>
<evidence type="ECO:0000256" key="7">
    <source>
        <dbReference type="ARBA" id="ARBA00022989"/>
    </source>
</evidence>
<gene>
    <name evidence="12" type="ORF">AB675_3441</name>
</gene>
<evidence type="ECO:0000256" key="3">
    <source>
        <dbReference type="ARBA" id="ARBA00022448"/>
    </source>
</evidence>
<dbReference type="Pfam" id="PF00664">
    <property type="entry name" value="ABC_membrane"/>
    <property type="match status" value="1"/>
</dbReference>
<evidence type="ECO:0000256" key="9">
    <source>
        <dbReference type="SAM" id="MobiDB-lite"/>
    </source>
</evidence>
<keyword evidence="13" id="KW-1185">Reference proteome</keyword>
<dbReference type="SUPFAM" id="SSF90123">
    <property type="entry name" value="ABC transporter transmembrane region"/>
    <property type="match status" value="1"/>
</dbReference>
<dbReference type="SUPFAM" id="SSF52540">
    <property type="entry name" value="P-loop containing nucleoside triphosphate hydrolases"/>
    <property type="match status" value="1"/>
</dbReference>
<dbReference type="PANTHER" id="PTHR24223:SF456">
    <property type="entry name" value="MULTIDRUG RESISTANCE-ASSOCIATED PROTEIN LETHAL(2)03659"/>
    <property type="match status" value="1"/>
</dbReference>
<dbReference type="Gene3D" id="1.20.1560.10">
    <property type="entry name" value="ABC transporter type 1, transmembrane domain"/>
    <property type="match status" value="1"/>
</dbReference>
<keyword evidence="5" id="KW-0547">Nucleotide-binding</keyword>
<organism evidence="12 13">
    <name type="scientific">Cyphellophora attinorum</name>
    <dbReference type="NCBI Taxonomy" id="1664694"/>
    <lineage>
        <taxon>Eukaryota</taxon>
        <taxon>Fungi</taxon>
        <taxon>Dikarya</taxon>
        <taxon>Ascomycota</taxon>
        <taxon>Pezizomycotina</taxon>
        <taxon>Eurotiomycetes</taxon>
        <taxon>Chaetothyriomycetidae</taxon>
        <taxon>Chaetothyriales</taxon>
        <taxon>Cyphellophoraceae</taxon>
        <taxon>Cyphellophora</taxon>
    </lineage>
</organism>
<evidence type="ECO:0000256" key="6">
    <source>
        <dbReference type="ARBA" id="ARBA00022840"/>
    </source>
</evidence>
<feature type="transmembrane region" description="Helical" evidence="10">
    <location>
        <begin position="275"/>
        <end position="296"/>
    </location>
</feature>
<feature type="transmembrane region" description="Helical" evidence="10">
    <location>
        <begin position="308"/>
        <end position="328"/>
    </location>
</feature>
<feature type="transmembrane region" description="Helical" evidence="10">
    <location>
        <begin position="103"/>
        <end position="123"/>
    </location>
</feature>
<sequence>MVGSTTPSVAIAIACLVIVALLTIPTVIRLVQNLRRRKERYQELNDRYEDKDGVATTESEAAFSDIVQRLILLLASTVATIDALAFAVVIATKPQLSLAVEQWLQFGTWIFVLVQSIVVFTTLKSADKYTLGVYTSISALAIIIAVAVENLSLWQQNILHIPRNIHLTFSLIQFFAGLLIFVTGLLIPRRPDVYRDGQIVDRQYTTSMLGRLSFSWPSNILLYAVRNRALDYKDLPEIANNARAATLTKRFAGVQRDKLWKSIFLAHRYSFIQQWVLQAICSVTNFLPQIALYFILRVLERRDQGLDVGFQAWLLVAGLGLAVTISSWVEAYMFFVAFMRVGVPVYEQLSAVIFAKSIRRKDVKGTTKIPDADQKLANGDITINENAGPKGEDMLPESPPDGDEEDTAKTRQSTINLVGVDGKRISDFSMFCYIFLGAAIKLIIAVSFLVNLIGWIPMLSGFVAPALILPLNIWASKKYASAQDDLMKYRDQKMAVVTEALQGIRQIKFSALEREWYDKVLQTRRRELKTQWACFCWDATLISIWIFGPVFLSAISLTVYAVIHKELTASVAFTTISVFEAIEMTLAIIPEMITDLLDCLVSARRIQTYLDSPEVTEQTQPGSRIKFTGATISWPSDDVTKEEAMFHLRSLDLDFPKDELSVISGRTGSGKTLLLASIIGEAEVSEGTVTVPRPPPAEERYDSKATRVPGSFRNPLPSSPKFRGSRMQLFETTFYSGFLLITSDTNRCFTAVR</sequence>
<dbReference type="STRING" id="1664694.A0A0N1H3I0"/>
<feature type="transmembrane region" description="Helical" evidence="10">
    <location>
        <begin position="70"/>
        <end position="91"/>
    </location>
</feature>
<evidence type="ECO:0000256" key="4">
    <source>
        <dbReference type="ARBA" id="ARBA00022692"/>
    </source>
</evidence>
<protein>
    <submittedName>
        <fullName evidence="12">ATP-dependent bile acid permease</fullName>
    </submittedName>
</protein>
<feature type="transmembrane region" description="Helical" evidence="10">
    <location>
        <begin position="6"/>
        <end position="31"/>
    </location>
</feature>
<dbReference type="PANTHER" id="PTHR24223">
    <property type="entry name" value="ATP-BINDING CASSETTE SUB-FAMILY C"/>
    <property type="match status" value="1"/>
</dbReference>
<keyword evidence="3" id="KW-0813">Transport</keyword>
<feature type="transmembrane region" description="Helical" evidence="10">
    <location>
        <begin position="168"/>
        <end position="187"/>
    </location>
</feature>
<evidence type="ECO:0000256" key="5">
    <source>
        <dbReference type="ARBA" id="ARBA00022741"/>
    </source>
</evidence>
<keyword evidence="6" id="KW-0067">ATP-binding</keyword>
<feature type="region of interest" description="Disordered" evidence="9">
    <location>
        <begin position="381"/>
        <end position="410"/>
    </location>
</feature>
<proteinExistence type="inferred from homology"/>
<dbReference type="InterPro" id="IPR050173">
    <property type="entry name" value="ABC_transporter_C-like"/>
</dbReference>
<name>A0A0N1H3I0_9EURO</name>
<comment type="subcellular location">
    <subcellularLocation>
        <location evidence="1">Membrane</location>
        <topology evidence="1">Multi-pass membrane protein</topology>
    </subcellularLocation>
</comment>
<dbReference type="RefSeq" id="XP_017999540.1">
    <property type="nucleotide sequence ID" value="XM_018143492.1"/>
</dbReference>
<dbReference type="GO" id="GO:0005524">
    <property type="term" value="F:ATP binding"/>
    <property type="evidence" value="ECO:0007669"/>
    <property type="project" value="UniProtKB-KW"/>
</dbReference>
<dbReference type="VEuPathDB" id="FungiDB:AB675_3441"/>
<dbReference type="CDD" id="cd18596">
    <property type="entry name" value="ABC_6TM_VMR1_D1_like"/>
    <property type="match status" value="1"/>
</dbReference>
<feature type="transmembrane region" description="Helical" evidence="10">
    <location>
        <begin position="532"/>
        <end position="563"/>
    </location>
</feature>
<keyword evidence="7 10" id="KW-1133">Transmembrane helix</keyword>
<dbReference type="Pfam" id="PF00005">
    <property type="entry name" value="ABC_tran"/>
    <property type="match status" value="1"/>
</dbReference>
<comment type="caution">
    <text evidence="12">The sequence shown here is derived from an EMBL/GenBank/DDBJ whole genome shotgun (WGS) entry which is preliminary data.</text>
</comment>
<feature type="transmembrane region" description="Helical" evidence="10">
    <location>
        <begin position="430"/>
        <end position="449"/>
    </location>
</feature>
<dbReference type="PROSITE" id="PS50929">
    <property type="entry name" value="ABC_TM1F"/>
    <property type="match status" value="1"/>
</dbReference>
<dbReference type="InterPro" id="IPR036640">
    <property type="entry name" value="ABC1_TM_sf"/>
</dbReference>
<dbReference type="InterPro" id="IPR011527">
    <property type="entry name" value="ABC1_TM_dom"/>
</dbReference>
<reference evidence="12 13" key="1">
    <citation type="submission" date="2015-06" db="EMBL/GenBank/DDBJ databases">
        <title>Draft genome of the ant-associated black yeast Phialophora attae CBS 131958.</title>
        <authorList>
            <person name="Moreno L.F."/>
            <person name="Stielow B.J."/>
            <person name="de Hoog S."/>
            <person name="Vicente V.A."/>
            <person name="Weiss V.A."/>
            <person name="de Vries M."/>
            <person name="Cruz L.M."/>
            <person name="Souza E.M."/>
        </authorList>
    </citation>
    <scope>NUCLEOTIDE SEQUENCE [LARGE SCALE GENOMIC DNA]</scope>
    <source>
        <strain evidence="12 13">CBS 131958</strain>
    </source>
</reference>
<evidence type="ECO:0000256" key="10">
    <source>
        <dbReference type="SAM" id="Phobius"/>
    </source>
</evidence>
<dbReference type="InterPro" id="IPR003439">
    <property type="entry name" value="ABC_transporter-like_ATP-bd"/>
</dbReference>
<feature type="transmembrane region" description="Helical" evidence="10">
    <location>
        <begin position="130"/>
        <end position="148"/>
    </location>
</feature>